<dbReference type="InParanoid" id="A0A165PPS4"/>
<dbReference type="SUPFAM" id="SSF51735">
    <property type="entry name" value="NAD(P)-binding Rossmann-fold domains"/>
    <property type="match status" value="1"/>
</dbReference>
<evidence type="ECO:0000256" key="1">
    <source>
        <dbReference type="ARBA" id="ARBA00006484"/>
    </source>
</evidence>
<dbReference type="PRINTS" id="PR00081">
    <property type="entry name" value="GDHRDH"/>
</dbReference>
<evidence type="ECO:0000313" key="3">
    <source>
        <dbReference type="EMBL" id="KZW02492.1"/>
    </source>
</evidence>
<dbReference type="GO" id="GO:0016491">
    <property type="term" value="F:oxidoreductase activity"/>
    <property type="evidence" value="ECO:0007669"/>
    <property type="project" value="UniProtKB-KW"/>
</dbReference>
<sequence length="315" mass="33674">MSTSHAEFGERTTGDEVVSAFAERVKDRIFVVTGPSATGIGATTLTSLAKAHPAALVLAGRNPATFSSVVDEIKRIDPNIKVVTVVLDLSSLAGTRKAAAELLGNADIPHIDVLINNAGIMATPFAKTADGIESQFHACHIGHWLFTNLLLPKLRAAREPVVVNLTSSGHRFGTGDFDDINFEKKPYNPWAAYGNGKCANVLFSVSLTERGIKSVAVQPGWVGTDLGRHLTDDVFNELLTVWVPNTPNIEAIEYKKTLEEGCSTTLVAALDPKVPAAAYLRDCQVGEDVAPQAVDRVNAAKLWEISNALTGETFA</sequence>
<accession>A0A165PPS4</accession>
<dbReference type="Pfam" id="PF00106">
    <property type="entry name" value="adh_short"/>
    <property type="match status" value="1"/>
</dbReference>
<dbReference type="Proteomes" id="UP000077266">
    <property type="component" value="Unassembled WGS sequence"/>
</dbReference>
<dbReference type="STRING" id="1314781.A0A165PPS4"/>
<proteinExistence type="inferred from homology"/>
<dbReference type="OrthoDB" id="191139at2759"/>
<name>A0A165PPS4_EXIGL</name>
<dbReference type="InterPro" id="IPR002347">
    <property type="entry name" value="SDR_fam"/>
</dbReference>
<comment type="similarity">
    <text evidence="1">Belongs to the short-chain dehydrogenases/reductases (SDR) family.</text>
</comment>
<keyword evidence="2" id="KW-0560">Oxidoreductase</keyword>
<evidence type="ECO:0000313" key="4">
    <source>
        <dbReference type="Proteomes" id="UP000077266"/>
    </source>
</evidence>
<dbReference type="PANTHER" id="PTHR24320">
    <property type="entry name" value="RETINOL DEHYDROGENASE"/>
    <property type="match status" value="1"/>
</dbReference>
<organism evidence="3 4">
    <name type="scientific">Exidia glandulosa HHB12029</name>
    <dbReference type="NCBI Taxonomy" id="1314781"/>
    <lineage>
        <taxon>Eukaryota</taxon>
        <taxon>Fungi</taxon>
        <taxon>Dikarya</taxon>
        <taxon>Basidiomycota</taxon>
        <taxon>Agaricomycotina</taxon>
        <taxon>Agaricomycetes</taxon>
        <taxon>Auriculariales</taxon>
        <taxon>Exidiaceae</taxon>
        <taxon>Exidia</taxon>
    </lineage>
</organism>
<dbReference type="InterPro" id="IPR036291">
    <property type="entry name" value="NAD(P)-bd_dom_sf"/>
</dbReference>
<dbReference type="AlphaFoldDB" id="A0A165PPS4"/>
<gene>
    <name evidence="3" type="ORF">EXIGLDRAFT_829364</name>
</gene>
<reference evidence="3 4" key="1">
    <citation type="journal article" date="2016" name="Mol. Biol. Evol.">
        <title>Comparative Genomics of Early-Diverging Mushroom-Forming Fungi Provides Insights into the Origins of Lignocellulose Decay Capabilities.</title>
        <authorList>
            <person name="Nagy L.G."/>
            <person name="Riley R."/>
            <person name="Tritt A."/>
            <person name="Adam C."/>
            <person name="Daum C."/>
            <person name="Floudas D."/>
            <person name="Sun H."/>
            <person name="Yadav J.S."/>
            <person name="Pangilinan J."/>
            <person name="Larsson K.H."/>
            <person name="Matsuura K."/>
            <person name="Barry K."/>
            <person name="Labutti K."/>
            <person name="Kuo R."/>
            <person name="Ohm R.A."/>
            <person name="Bhattacharya S.S."/>
            <person name="Shirouzu T."/>
            <person name="Yoshinaga Y."/>
            <person name="Martin F.M."/>
            <person name="Grigoriev I.V."/>
            <person name="Hibbett D.S."/>
        </authorList>
    </citation>
    <scope>NUCLEOTIDE SEQUENCE [LARGE SCALE GENOMIC DNA]</scope>
    <source>
        <strain evidence="3 4">HHB12029</strain>
    </source>
</reference>
<dbReference type="Gene3D" id="3.40.50.720">
    <property type="entry name" value="NAD(P)-binding Rossmann-like Domain"/>
    <property type="match status" value="1"/>
</dbReference>
<dbReference type="EMBL" id="KV425888">
    <property type="protein sequence ID" value="KZW02492.1"/>
    <property type="molecule type" value="Genomic_DNA"/>
</dbReference>
<keyword evidence="4" id="KW-1185">Reference proteome</keyword>
<dbReference type="PANTHER" id="PTHR24320:SF283">
    <property type="entry name" value="RETINOL DEHYDROGENASE 11"/>
    <property type="match status" value="1"/>
</dbReference>
<protein>
    <submittedName>
        <fullName evidence="3">NAD(P)-binding protein</fullName>
    </submittedName>
</protein>
<evidence type="ECO:0000256" key="2">
    <source>
        <dbReference type="ARBA" id="ARBA00023002"/>
    </source>
</evidence>